<dbReference type="EMBL" id="DVHI01000096">
    <property type="protein sequence ID" value="HIR63374.1"/>
    <property type="molecule type" value="Genomic_DNA"/>
</dbReference>
<reference evidence="1" key="1">
    <citation type="submission" date="2020-10" db="EMBL/GenBank/DDBJ databases">
        <authorList>
            <person name="Gilroy R."/>
        </authorList>
    </citation>
    <scope>NUCLEOTIDE SEQUENCE</scope>
    <source>
        <strain evidence="1">ChiHjej13B12-12457</strain>
    </source>
</reference>
<proteinExistence type="predicted"/>
<comment type="caution">
    <text evidence="1">The sequence shown here is derived from an EMBL/GenBank/DDBJ whole genome shotgun (WGS) entry which is preliminary data.</text>
</comment>
<protein>
    <submittedName>
        <fullName evidence="1">Uncharacterized protein</fullName>
    </submittedName>
</protein>
<dbReference type="AlphaFoldDB" id="A0A9D1E213"/>
<reference evidence="1" key="2">
    <citation type="journal article" date="2021" name="PeerJ">
        <title>Extensive microbial diversity within the chicken gut microbiome revealed by metagenomics and culture.</title>
        <authorList>
            <person name="Gilroy R."/>
            <person name="Ravi A."/>
            <person name="Getino M."/>
            <person name="Pursley I."/>
            <person name="Horton D.L."/>
            <person name="Alikhan N.F."/>
            <person name="Baker D."/>
            <person name="Gharbi K."/>
            <person name="Hall N."/>
            <person name="Watson M."/>
            <person name="Adriaenssens E.M."/>
            <person name="Foster-Nyarko E."/>
            <person name="Jarju S."/>
            <person name="Secka A."/>
            <person name="Antonio M."/>
            <person name="Oren A."/>
            <person name="Chaudhuri R.R."/>
            <person name="La Ragione R."/>
            <person name="Hildebrand F."/>
            <person name="Pallen M.J."/>
        </authorList>
    </citation>
    <scope>NUCLEOTIDE SEQUENCE</scope>
    <source>
        <strain evidence="1">ChiHjej13B12-12457</strain>
    </source>
</reference>
<dbReference type="Proteomes" id="UP000886744">
    <property type="component" value="Unassembled WGS sequence"/>
</dbReference>
<sequence>MNLRVIKKDINYMVDEFVSDAVISMSFHDDNEKAEQIVSLINEVLDLRDEMLSRVSHPEGDKRAYYRNLTDELLSALDVKYDSLSAIVAKKAE</sequence>
<organism evidence="1 2">
    <name type="scientific">Candidatus Coprenecus avistercoris</name>
    <dbReference type="NCBI Taxonomy" id="2840730"/>
    <lineage>
        <taxon>Bacteria</taxon>
        <taxon>Pseudomonadati</taxon>
        <taxon>Bacteroidota</taxon>
        <taxon>Bacteroidia</taxon>
        <taxon>Bacteroidales</taxon>
        <taxon>Rikenellaceae</taxon>
        <taxon>Rikenellaceae incertae sedis</taxon>
        <taxon>Candidatus Coprenecus</taxon>
    </lineage>
</organism>
<evidence type="ECO:0000313" key="2">
    <source>
        <dbReference type="Proteomes" id="UP000886744"/>
    </source>
</evidence>
<evidence type="ECO:0000313" key="1">
    <source>
        <dbReference type="EMBL" id="HIR63374.1"/>
    </source>
</evidence>
<gene>
    <name evidence="1" type="ORF">IAC94_07645</name>
</gene>
<name>A0A9D1E213_9BACT</name>
<accession>A0A9D1E213</accession>